<dbReference type="EMBL" id="JAULSN010000015">
    <property type="protein sequence ID" value="KAK3358532.1"/>
    <property type="molecule type" value="Genomic_DNA"/>
</dbReference>
<gene>
    <name evidence="5" type="ORF">B0T24DRAFT_540302</name>
</gene>
<evidence type="ECO:0000256" key="3">
    <source>
        <dbReference type="ARBA" id="ARBA00022833"/>
    </source>
</evidence>
<name>A0AAE0JT77_9PEZI</name>
<accession>A0AAE0JT77</accession>
<feature type="region of interest" description="Disordered" evidence="4">
    <location>
        <begin position="1"/>
        <end position="54"/>
    </location>
</feature>
<dbReference type="GO" id="GO:0008270">
    <property type="term" value="F:zinc ion binding"/>
    <property type="evidence" value="ECO:0007669"/>
    <property type="project" value="UniProtKB-KW"/>
</dbReference>
<evidence type="ECO:0000313" key="6">
    <source>
        <dbReference type="Proteomes" id="UP001287356"/>
    </source>
</evidence>
<reference evidence="5" key="2">
    <citation type="submission" date="2023-06" db="EMBL/GenBank/DDBJ databases">
        <authorList>
            <consortium name="Lawrence Berkeley National Laboratory"/>
            <person name="Haridas S."/>
            <person name="Hensen N."/>
            <person name="Bonometti L."/>
            <person name="Westerberg I."/>
            <person name="Brannstrom I.O."/>
            <person name="Guillou S."/>
            <person name="Cros-Aarteil S."/>
            <person name="Calhoun S."/>
            <person name="Kuo A."/>
            <person name="Mondo S."/>
            <person name="Pangilinan J."/>
            <person name="Riley R."/>
            <person name="Labutti K."/>
            <person name="Andreopoulos B."/>
            <person name="Lipzen A."/>
            <person name="Chen C."/>
            <person name="Yanf M."/>
            <person name="Daum C."/>
            <person name="Ng V."/>
            <person name="Clum A."/>
            <person name="Steindorff A."/>
            <person name="Ohm R."/>
            <person name="Martin F."/>
            <person name="Silar P."/>
            <person name="Natvig D."/>
            <person name="Lalanne C."/>
            <person name="Gautier V."/>
            <person name="Ament-Velasquez S.L."/>
            <person name="Kruys A."/>
            <person name="Hutchinson M.I."/>
            <person name="Powell A.J."/>
            <person name="Barry K."/>
            <person name="Miller A.N."/>
            <person name="Grigoriev I.V."/>
            <person name="Debuchy R."/>
            <person name="Gladieux P."/>
            <person name="Thoren M.H."/>
            <person name="Johannesson H."/>
        </authorList>
    </citation>
    <scope>NUCLEOTIDE SEQUENCE</scope>
    <source>
        <strain evidence="5">CBS 958.72</strain>
    </source>
</reference>
<dbReference type="SUPFAM" id="SSF57850">
    <property type="entry name" value="RING/U-box"/>
    <property type="match status" value="1"/>
</dbReference>
<comment type="caution">
    <text evidence="5">The sequence shown here is derived from an EMBL/GenBank/DDBJ whole genome shotgun (WGS) entry which is preliminary data.</text>
</comment>
<dbReference type="InterPro" id="IPR017907">
    <property type="entry name" value="Znf_RING_CS"/>
</dbReference>
<evidence type="ECO:0000256" key="4">
    <source>
        <dbReference type="SAM" id="MobiDB-lite"/>
    </source>
</evidence>
<protein>
    <recommendedName>
        <fullName evidence="7">RING-type domain-containing protein</fullName>
    </recommendedName>
</protein>
<keyword evidence="2" id="KW-0863">Zinc-finger</keyword>
<keyword evidence="1" id="KW-0479">Metal-binding</keyword>
<feature type="compositionally biased region" description="Basic residues" evidence="4">
    <location>
        <begin position="9"/>
        <end position="18"/>
    </location>
</feature>
<dbReference type="AlphaFoldDB" id="A0AAE0JT77"/>
<reference evidence="5" key="1">
    <citation type="journal article" date="2023" name="Mol. Phylogenet. Evol.">
        <title>Genome-scale phylogeny and comparative genomics of the fungal order Sordariales.</title>
        <authorList>
            <person name="Hensen N."/>
            <person name="Bonometti L."/>
            <person name="Westerberg I."/>
            <person name="Brannstrom I.O."/>
            <person name="Guillou S."/>
            <person name="Cros-Aarteil S."/>
            <person name="Calhoun S."/>
            <person name="Haridas S."/>
            <person name="Kuo A."/>
            <person name="Mondo S."/>
            <person name="Pangilinan J."/>
            <person name="Riley R."/>
            <person name="LaButti K."/>
            <person name="Andreopoulos B."/>
            <person name="Lipzen A."/>
            <person name="Chen C."/>
            <person name="Yan M."/>
            <person name="Daum C."/>
            <person name="Ng V."/>
            <person name="Clum A."/>
            <person name="Steindorff A."/>
            <person name="Ohm R.A."/>
            <person name="Martin F."/>
            <person name="Silar P."/>
            <person name="Natvig D.O."/>
            <person name="Lalanne C."/>
            <person name="Gautier V."/>
            <person name="Ament-Velasquez S.L."/>
            <person name="Kruys A."/>
            <person name="Hutchinson M.I."/>
            <person name="Powell A.J."/>
            <person name="Barry K."/>
            <person name="Miller A.N."/>
            <person name="Grigoriev I.V."/>
            <person name="Debuchy R."/>
            <person name="Gladieux P."/>
            <person name="Hiltunen Thoren M."/>
            <person name="Johannesson H."/>
        </authorList>
    </citation>
    <scope>NUCLEOTIDE SEQUENCE</scope>
    <source>
        <strain evidence="5">CBS 958.72</strain>
    </source>
</reference>
<evidence type="ECO:0000313" key="5">
    <source>
        <dbReference type="EMBL" id="KAK3358532.1"/>
    </source>
</evidence>
<evidence type="ECO:0000256" key="2">
    <source>
        <dbReference type="ARBA" id="ARBA00022771"/>
    </source>
</evidence>
<dbReference type="PROSITE" id="PS00518">
    <property type="entry name" value="ZF_RING_1"/>
    <property type="match status" value="1"/>
</dbReference>
<evidence type="ECO:0008006" key="7">
    <source>
        <dbReference type="Google" id="ProtNLM"/>
    </source>
</evidence>
<proteinExistence type="predicted"/>
<organism evidence="5 6">
    <name type="scientific">Lasiosphaeria ovina</name>
    <dbReference type="NCBI Taxonomy" id="92902"/>
    <lineage>
        <taxon>Eukaryota</taxon>
        <taxon>Fungi</taxon>
        <taxon>Dikarya</taxon>
        <taxon>Ascomycota</taxon>
        <taxon>Pezizomycotina</taxon>
        <taxon>Sordariomycetes</taxon>
        <taxon>Sordariomycetidae</taxon>
        <taxon>Sordariales</taxon>
        <taxon>Lasiosphaeriaceae</taxon>
        <taxon>Lasiosphaeria</taxon>
    </lineage>
</organism>
<evidence type="ECO:0000256" key="1">
    <source>
        <dbReference type="ARBA" id="ARBA00022723"/>
    </source>
</evidence>
<keyword evidence="3" id="KW-0862">Zinc</keyword>
<keyword evidence="6" id="KW-1185">Reference proteome</keyword>
<sequence>MAEPYAPPKPKKTLKRKRSQPERDEIDMDEPIPPPAALRRNIPSFQEHGPQNCGDHRHRIISSITETYSKLSSSDVSEGYKAYVPFSSVTWACVGCLGNYCPIDLHDLPCGHFFCLNCLNHRIKVLPSRLGIYTKQLNDTMAEIVALEDQSRRKRMPATQRREVEQTYSQLKFKLLHYAGLECCGMDTKLNRFVGCLSPDASRTYWLCSHWLFDRPDERRACAWPDCEQYIPVLCRWELSPSLGGGDGQRYYCVQCRANSRDSSQKVLDRPQTKFPWLPEGQDLLLPSR</sequence>
<dbReference type="Proteomes" id="UP001287356">
    <property type="component" value="Unassembled WGS sequence"/>
</dbReference>